<keyword evidence="2" id="KW-1185">Reference proteome</keyword>
<evidence type="ECO:0000313" key="2">
    <source>
        <dbReference type="Proteomes" id="UP000198862"/>
    </source>
</evidence>
<dbReference type="OrthoDB" id="7304968at2"/>
<dbReference type="Proteomes" id="UP000198862">
    <property type="component" value="Unassembled WGS sequence"/>
</dbReference>
<organism evidence="1 2">
    <name type="scientific">Pseudoalteromonas denitrificans DSM 6059</name>
    <dbReference type="NCBI Taxonomy" id="1123010"/>
    <lineage>
        <taxon>Bacteria</taxon>
        <taxon>Pseudomonadati</taxon>
        <taxon>Pseudomonadota</taxon>
        <taxon>Gammaproteobacteria</taxon>
        <taxon>Alteromonadales</taxon>
        <taxon>Pseudoalteromonadaceae</taxon>
        <taxon>Pseudoalteromonas</taxon>
    </lineage>
</organism>
<dbReference type="EMBL" id="FOLO01000022">
    <property type="protein sequence ID" value="SFC89903.1"/>
    <property type="molecule type" value="Genomic_DNA"/>
</dbReference>
<sequence>MGLVGLLEGNLIEGNLIGVINPGSYFGSRFNQVSKINQTWLIVKAVSIVQKMGMILHKRVNFTIEDALAGRYYLYKNNIDNIRFHSVSFI</sequence>
<dbReference type="AlphaFoldDB" id="A0A1I1N502"/>
<reference evidence="1 2" key="1">
    <citation type="submission" date="2016-10" db="EMBL/GenBank/DDBJ databases">
        <authorList>
            <person name="de Groot N.N."/>
        </authorList>
    </citation>
    <scope>NUCLEOTIDE SEQUENCE [LARGE SCALE GENOMIC DNA]</scope>
    <source>
        <strain evidence="1 2">DSM 6059</strain>
    </source>
</reference>
<evidence type="ECO:0000313" key="1">
    <source>
        <dbReference type="EMBL" id="SFC89903.1"/>
    </source>
</evidence>
<accession>A0A1I1N502</accession>
<protein>
    <submittedName>
        <fullName evidence="1">Uncharacterized protein</fullName>
    </submittedName>
</protein>
<name>A0A1I1N502_9GAMM</name>
<dbReference type="RefSeq" id="WP_091985168.1">
    <property type="nucleotide sequence ID" value="NZ_FOLO01000022.1"/>
</dbReference>
<gene>
    <name evidence="1" type="ORF">SAMN02745724_02854</name>
</gene>
<proteinExistence type="predicted"/>